<dbReference type="PANTHER" id="PTHR46986">
    <property type="entry name" value="ENDORIBONUCLEASE YBEY, CHLOROPLASTIC"/>
    <property type="match status" value="1"/>
</dbReference>
<dbReference type="Gene3D" id="3.40.390.30">
    <property type="entry name" value="Metalloproteases ('zincins'), catalytic domain"/>
    <property type="match status" value="1"/>
</dbReference>
<dbReference type="Proteomes" id="UP001597314">
    <property type="component" value="Unassembled WGS sequence"/>
</dbReference>
<evidence type="ECO:0000256" key="4">
    <source>
        <dbReference type="ARBA" id="ARBA00022759"/>
    </source>
</evidence>
<comment type="cofactor">
    <cofactor evidence="7">
        <name>Zn(2+)</name>
        <dbReference type="ChEBI" id="CHEBI:29105"/>
    </cofactor>
    <text evidence="7">Binds 1 zinc ion.</text>
</comment>
<gene>
    <name evidence="7 8" type="primary">ybeY</name>
    <name evidence="8" type="ORF">ACFSOX_17630</name>
</gene>
<dbReference type="NCBIfam" id="TIGR00043">
    <property type="entry name" value="rRNA maturation RNase YbeY"/>
    <property type="match status" value="1"/>
</dbReference>
<dbReference type="EMBL" id="JBHUIW010000022">
    <property type="protein sequence ID" value="MFD2183980.1"/>
    <property type="molecule type" value="Genomic_DNA"/>
</dbReference>
<dbReference type="InterPro" id="IPR002036">
    <property type="entry name" value="YbeY"/>
</dbReference>
<evidence type="ECO:0000256" key="1">
    <source>
        <dbReference type="ARBA" id="ARBA00010875"/>
    </source>
</evidence>
<dbReference type="EC" id="3.1.-.-" evidence="7"/>
<dbReference type="SUPFAM" id="SSF55486">
    <property type="entry name" value="Metalloproteases ('zincins'), catalytic domain"/>
    <property type="match status" value="1"/>
</dbReference>
<evidence type="ECO:0000256" key="7">
    <source>
        <dbReference type="HAMAP-Rule" id="MF_00009"/>
    </source>
</evidence>
<organism evidence="8 9">
    <name type="scientific">Rhodoplanes azumiensis</name>
    <dbReference type="NCBI Taxonomy" id="1897628"/>
    <lineage>
        <taxon>Bacteria</taxon>
        <taxon>Pseudomonadati</taxon>
        <taxon>Pseudomonadota</taxon>
        <taxon>Alphaproteobacteria</taxon>
        <taxon>Hyphomicrobiales</taxon>
        <taxon>Nitrobacteraceae</taxon>
        <taxon>Rhodoplanes</taxon>
    </lineage>
</organism>
<sequence length="182" mass="18986">MTTPDPIHTGATIEHEGTTIDVVVESPLWAAEPEAEAQVLRAVTAALPADRGPCELAVVLADDATVKTLNAQYRGKDTATNVLSFPAVPGPAVPGPNGAAGDAAVPVLLGDVVLAFETVRAEAERDGKPFAHHLGHLVVHGVLHLLGYDHETEPDAEAMEARERDVLASLAIPDPYAGRECA</sequence>
<evidence type="ECO:0000313" key="9">
    <source>
        <dbReference type="Proteomes" id="UP001597314"/>
    </source>
</evidence>
<dbReference type="HAMAP" id="MF_00009">
    <property type="entry name" value="Endoribonucl_YbeY"/>
    <property type="match status" value="1"/>
</dbReference>
<keyword evidence="7" id="KW-0963">Cytoplasm</keyword>
<dbReference type="InterPro" id="IPR020549">
    <property type="entry name" value="YbeY_CS"/>
</dbReference>
<dbReference type="RefSeq" id="WP_378479126.1">
    <property type="nucleotide sequence ID" value="NZ_JBHUIW010000022.1"/>
</dbReference>
<keyword evidence="6 7" id="KW-0862">Zinc</keyword>
<dbReference type="PANTHER" id="PTHR46986:SF1">
    <property type="entry name" value="ENDORIBONUCLEASE YBEY, CHLOROPLASTIC"/>
    <property type="match status" value="1"/>
</dbReference>
<keyword evidence="9" id="KW-1185">Reference proteome</keyword>
<protein>
    <recommendedName>
        <fullName evidence="7">Endoribonuclease YbeY</fullName>
        <ecNumber evidence="7">3.1.-.-</ecNumber>
    </recommendedName>
</protein>
<reference evidence="9" key="1">
    <citation type="journal article" date="2019" name="Int. J. Syst. Evol. Microbiol.">
        <title>The Global Catalogue of Microorganisms (GCM) 10K type strain sequencing project: providing services to taxonomists for standard genome sequencing and annotation.</title>
        <authorList>
            <consortium name="The Broad Institute Genomics Platform"/>
            <consortium name="The Broad Institute Genome Sequencing Center for Infectious Disease"/>
            <person name="Wu L."/>
            <person name="Ma J."/>
        </authorList>
    </citation>
    <scope>NUCLEOTIDE SEQUENCE [LARGE SCALE GENOMIC DNA]</scope>
    <source>
        <strain evidence="9">CGMCC 1.6774</strain>
    </source>
</reference>
<evidence type="ECO:0000256" key="6">
    <source>
        <dbReference type="ARBA" id="ARBA00022833"/>
    </source>
</evidence>
<comment type="caution">
    <text evidence="8">The sequence shown here is derived from an EMBL/GenBank/DDBJ whole genome shotgun (WGS) entry which is preliminary data.</text>
</comment>
<evidence type="ECO:0000256" key="5">
    <source>
        <dbReference type="ARBA" id="ARBA00022801"/>
    </source>
</evidence>
<keyword evidence="5 7" id="KW-0378">Hydrolase</keyword>
<dbReference type="Pfam" id="PF02130">
    <property type="entry name" value="YbeY"/>
    <property type="match status" value="1"/>
</dbReference>
<evidence type="ECO:0000256" key="2">
    <source>
        <dbReference type="ARBA" id="ARBA00022722"/>
    </source>
</evidence>
<proteinExistence type="inferred from homology"/>
<keyword evidence="7" id="KW-0690">Ribosome biogenesis</keyword>
<keyword evidence="4 7" id="KW-0255">Endonuclease</keyword>
<feature type="binding site" evidence="7">
    <location>
        <position position="144"/>
    </location>
    <ligand>
        <name>Zn(2+)</name>
        <dbReference type="ChEBI" id="CHEBI:29105"/>
        <note>catalytic</note>
    </ligand>
</feature>
<evidence type="ECO:0000256" key="3">
    <source>
        <dbReference type="ARBA" id="ARBA00022723"/>
    </source>
</evidence>
<feature type="binding site" evidence="7">
    <location>
        <position position="140"/>
    </location>
    <ligand>
        <name>Zn(2+)</name>
        <dbReference type="ChEBI" id="CHEBI:29105"/>
        <note>catalytic</note>
    </ligand>
</feature>
<dbReference type="InterPro" id="IPR023091">
    <property type="entry name" value="MetalPrtase_cat_dom_sf_prd"/>
</dbReference>
<comment type="similarity">
    <text evidence="1 7">Belongs to the endoribonuclease YbeY family.</text>
</comment>
<keyword evidence="2 7" id="KW-0540">Nuclease</keyword>
<comment type="subcellular location">
    <subcellularLocation>
        <location evidence="7">Cytoplasm</location>
    </subcellularLocation>
</comment>
<name>A0ABW5AP17_9BRAD</name>
<dbReference type="PROSITE" id="PS01306">
    <property type="entry name" value="UPF0054"/>
    <property type="match status" value="1"/>
</dbReference>
<keyword evidence="7" id="KW-0698">rRNA processing</keyword>
<evidence type="ECO:0000313" key="8">
    <source>
        <dbReference type="EMBL" id="MFD2183980.1"/>
    </source>
</evidence>
<feature type="binding site" evidence="7">
    <location>
        <position position="150"/>
    </location>
    <ligand>
        <name>Zn(2+)</name>
        <dbReference type="ChEBI" id="CHEBI:29105"/>
        <note>catalytic</note>
    </ligand>
</feature>
<keyword evidence="3 7" id="KW-0479">Metal-binding</keyword>
<comment type="function">
    <text evidence="7">Single strand-specific metallo-endoribonuclease involved in late-stage 70S ribosome quality control and in maturation of the 3' terminus of the 16S rRNA.</text>
</comment>
<accession>A0ABW5AP17</accession>